<dbReference type="Proteomes" id="UP000294545">
    <property type="component" value="Unassembled WGS sequence"/>
</dbReference>
<evidence type="ECO:0000313" key="20">
    <source>
        <dbReference type="Proteomes" id="UP000294545"/>
    </source>
</evidence>
<evidence type="ECO:0000256" key="13">
    <source>
        <dbReference type="ARBA" id="ARBA00023012"/>
    </source>
</evidence>
<dbReference type="SUPFAM" id="SSF158472">
    <property type="entry name" value="HAMP domain-like"/>
    <property type="match status" value="1"/>
</dbReference>
<dbReference type="InterPro" id="IPR036097">
    <property type="entry name" value="HisK_dim/P_sf"/>
</dbReference>
<dbReference type="SUPFAM" id="SSF47384">
    <property type="entry name" value="Homodimeric domain of signal transducing histidine kinase"/>
    <property type="match status" value="1"/>
</dbReference>
<protein>
    <recommendedName>
        <fullName evidence="4">histidine kinase</fullName>
        <ecNumber evidence="4">2.7.13.3</ecNumber>
    </recommendedName>
</protein>
<dbReference type="PROSITE" id="PS50112">
    <property type="entry name" value="PAS"/>
    <property type="match status" value="1"/>
</dbReference>
<dbReference type="FunFam" id="1.10.287.130:FF:000001">
    <property type="entry name" value="Two-component sensor histidine kinase"/>
    <property type="match status" value="1"/>
</dbReference>
<keyword evidence="8 15" id="KW-0812">Transmembrane</keyword>
<dbReference type="InterPro" id="IPR005467">
    <property type="entry name" value="His_kinase_dom"/>
</dbReference>
<evidence type="ECO:0000256" key="1">
    <source>
        <dbReference type="ARBA" id="ARBA00000085"/>
    </source>
</evidence>
<evidence type="ECO:0000256" key="6">
    <source>
        <dbReference type="ARBA" id="ARBA00022553"/>
    </source>
</evidence>
<dbReference type="PANTHER" id="PTHR42878:SF7">
    <property type="entry name" value="SENSOR HISTIDINE KINASE GLRK"/>
    <property type="match status" value="1"/>
</dbReference>
<keyword evidence="7" id="KW-0808">Transferase</keyword>
<evidence type="ECO:0000259" key="17">
    <source>
        <dbReference type="PROSITE" id="PS50112"/>
    </source>
</evidence>
<sequence>MQKKLFITYLFIVFFTLIVSVYFTWSKSYDVLSRQYTEQFISQGQLLLEVMETTELNNEADIRAFTNRYSEVLEARITIIDKTGEVIADSYEEPVVMDNHAFREEVNKALNGDISSNIRYSNTMGHYYSYTALPLHTESIEGVLRISIPVEAIEKINYELIEYIALALIICGSIALIMALFYTRKFMKPINTLTHAVEEISKGNYEKKIYIKQKDQIGRLADAFNEMAVKLKMNMWKLTQRKTQLEAILSSMNSGIVAVDEEFRIVFYNTAFLKILKIEEKEIVGKLLYDIIRKTILFNVLEKSLETNQKINEEGKIMLGEEEKIISIYANPIKLEKTKNLGILLVIEDMTQIRKLENIRTDFVSNVSHELKTPLTSIRGFVDTLKNGAINDETVAKRFLDIIDIETERLYYLIQDILLLSEIESKQNEKIIQYNKIPDIIDEVTEILKPRWHNKPLEVNCQCDDGVPDFLCNKDRIKQLLINLVDNAIKYTEKGQISIRCFDANHYLVIEVEDTGIGIDQEHIPRLFERFYRVDRGRSRKQGGTGLGLSIVKHIVELYEGNIKVESEVGKGTKFIVKLPYKNIEK</sequence>
<dbReference type="InterPro" id="IPR000014">
    <property type="entry name" value="PAS"/>
</dbReference>
<dbReference type="InterPro" id="IPR003661">
    <property type="entry name" value="HisK_dim/P_dom"/>
</dbReference>
<evidence type="ECO:0000256" key="14">
    <source>
        <dbReference type="ARBA" id="ARBA00023136"/>
    </source>
</evidence>
<dbReference type="GO" id="GO:0045121">
    <property type="term" value="C:membrane raft"/>
    <property type="evidence" value="ECO:0007669"/>
    <property type="project" value="UniProtKB-SubCell"/>
</dbReference>
<dbReference type="SMART" id="SM00091">
    <property type="entry name" value="PAS"/>
    <property type="match status" value="1"/>
</dbReference>
<dbReference type="Pfam" id="PF08448">
    <property type="entry name" value="PAS_4"/>
    <property type="match status" value="1"/>
</dbReference>
<evidence type="ECO:0000256" key="8">
    <source>
        <dbReference type="ARBA" id="ARBA00022692"/>
    </source>
</evidence>
<evidence type="ECO:0000256" key="3">
    <source>
        <dbReference type="ARBA" id="ARBA00004314"/>
    </source>
</evidence>
<dbReference type="InterPro" id="IPR003660">
    <property type="entry name" value="HAMP_dom"/>
</dbReference>
<dbReference type="EC" id="2.7.13.3" evidence="4"/>
<dbReference type="CDD" id="cd00082">
    <property type="entry name" value="HisKA"/>
    <property type="match status" value="1"/>
</dbReference>
<dbReference type="RefSeq" id="WP_132281909.1">
    <property type="nucleotide sequence ID" value="NZ_SMGQ01000011.1"/>
</dbReference>
<evidence type="ECO:0000256" key="10">
    <source>
        <dbReference type="ARBA" id="ARBA00022777"/>
    </source>
</evidence>
<dbReference type="CDD" id="cd06225">
    <property type="entry name" value="HAMP"/>
    <property type="match status" value="1"/>
</dbReference>
<dbReference type="SUPFAM" id="SSF55874">
    <property type="entry name" value="ATPase domain of HSP90 chaperone/DNA topoisomerase II/histidine kinase"/>
    <property type="match status" value="1"/>
</dbReference>
<evidence type="ECO:0000256" key="12">
    <source>
        <dbReference type="ARBA" id="ARBA00022989"/>
    </source>
</evidence>
<dbReference type="InterPro" id="IPR035965">
    <property type="entry name" value="PAS-like_dom_sf"/>
</dbReference>
<keyword evidence="11" id="KW-0067">ATP-binding</keyword>
<dbReference type="NCBIfam" id="TIGR00229">
    <property type="entry name" value="sensory_box"/>
    <property type="match status" value="1"/>
</dbReference>
<dbReference type="AlphaFoldDB" id="A0A4R1N6W2"/>
<dbReference type="GO" id="GO:0007234">
    <property type="term" value="P:osmosensory signaling via phosphorelay pathway"/>
    <property type="evidence" value="ECO:0007669"/>
    <property type="project" value="TreeGrafter"/>
</dbReference>
<reference evidence="19 20" key="1">
    <citation type="submission" date="2019-03" db="EMBL/GenBank/DDBJ databases">
        <title>Genomic Encyclopedia of Type Strains, Phase IV (KMG-IV): sequencing the most valuable type-strain genomes for metagenomic binning, comparative biology and taxonomic classification.</title>
        <authorList>
            <person name="Goeker M."/>
        </authorList>
    </citation>
    <scope>NUCLEOTIDE SEQUENCE [LARGE SCALE GENOMIC DNA]</scope>
    <source>
        <strain evidence="19 20">DSM 24176</strain>
    </source>
</reference>
<dbReference type="PROSITE" id="PS50885">
    <property type="entry name" value="HAMP"/>
    <property type="match status" value="1"/>
</dbReference>
<dbReference type="InterPro" id="IPR013656">
    <property type="entry name" value="PAS_4"/>
</dbReference>
<dbReference type="SUPFAM" id="SSF55785">
    <property type="entry name" value="PYP-like sensor domain (PAS domain)"/>
    <property type="match status" value="1"/>
</dbReference>
<dbReference type="Pfam" id="PF00672">
    <property type="entry name" value="HAMP"/>
    <property type="match status" value="1"/>
</dbReference>
<comment type="caution">
    <text evidence="19">The sequence shown here is derived from an EMBL/GenBank/DDBJ whole genome shotgun (WGS) entry which is preliminary data.</text>
</comment>
<feature type="transmembrane region" description="Helical" evidence="15">
    <location>
        <begin position="163"/>
        <end position="182"/>
    </location>
</feature>
<feature type="domain" description="Histidine kinase" evidence="16">
    <location>
        <begin position="366"/>
        <end position="583"/>
    </location>
</feature>
<evidence type="ECO:0000256" key="11">
    <source>
        <dbReference type="ARBA" id="ARBA00022840"/>
    </source>
</evidence>
<dbReference type="Gene3D" id="3.30.565.10">
    <property type="entry name" value="Histidine kinase-like ATPase, C-terminal domain"/>
    <property type="match status" value="1"/>
</dbReference>
<dbReference type="GO" id="GO:0000155">
    <property type="term" value="F:phosphorelay sensor kinase activity"/>
    <property type="evidence" value="ECO:0007669"/>
    <property type="project" value="InterPro"/>
</dbReference>
<comment type="catalytic activity">
    <reaction evidence="1">
        <text>ATP + protein L-histidine = ADP + protein N-phospho-L-histidine.</text>
        <dbReference type="EC" id="2.7.13.3"/>
    </reaction>
</comment>
<dbReference type="PRINTS" id="PR00344">
    <property type="entry name" value="BCTRLSENSOR"/>
</dbReference>
<keyword evidence="9" id="KW-0547">Nucleotide-binding</keyword>
<evidence type="ECO:0000256" key="4">
    <source>
        <dbReference type="ARBA" id="ARBA00012438"/>
    </source>
</evidence>
<evidence type="ECO:0000259" key="18">
    <source>
        <dbReference type="PROSITE" id="PS50885"/>
    </source>
</evidence>
<evidence type="ECO:0000313" key="19">
    <source>
        <dbReference type="EMBL" id="TCK98779.1"/>
    </source>
</evidence>
<dbReference type="Gene3D" id="1.10.287.130">
    <property type="match status" value="1"/>
</dbReference>
<dbReference type="GO" id="GO:0005524">
    <property type="term" value="F:ATP binding"/>
    <property type="evidence" value="ECO:0007669"/>
    <property type="project" value="UniProtKB-KW"/>
</dbReference>
<keyword evidence="10 19" id="KW-0418">Kinase</keyword>
<keyword evidence="20" id="KW-1185">Reference proteome</keyword>
<keyword evidence="14 15" id="KW-0472">Membrane</keyword>
<dbReference type="InterPro" id="IPR036890">
    <property type="entry name" value="HATPase_C_sf"/>
</dbReference>
<dbReference type="InterPro" id="IPR003594">
    <property type="entry name" value="HATPase_dom"/>
</dbReference>
<dbReference type="GO" id="GO:0000156">
    <property type="term" value="F:phosphorelay response regulator activity"/>
    <property type="evidence" value="ECO:0007669"/>
    <property type="project" value="TreeGrafter"/>
</dbReference>
<dbReference type="EMBL" id="SMGQ01000011">
    <property type="protein sequence ID" value="TCK98779.1"/>
    <property type="molecule type" value="Genomic_DNA"/>
</dbReference>
<dbReference type="PANTHER" id="PTHR42878">
    <property type="entry name" value="TWO-COMPONENT HISTIDINE KINASE"/>
    <property type="match status" value="1"/>
</dbReference>
<evidence type="ECO:0000256" key="7">
    <source>
        <dbReference type="ARBA" id="ARBA00022679"/>
    </source>
</evidence>
<comment type="subcellular location">
    <subcellularLocation>
        <location evidence="2">Cell membrane</location>
    </subcellularLocation>
    <subcellularLocation>
        <location evidence="3">Membrane raft</location>
        <topology evidence="3">Multi-pass membrane protein</topology>
    </subcellularLocation>
</comment>
<evidence type="ECO:0000256" key="15">
    <source>
        <dbReference type="SAM" id="Phobius"/>
    </source>
</evidence>
<dbReference type="GO" id="GO:0030295">
    <property type="term" value="F:protein kinase activator activity"/>
    <property type="evidence" value="ECO:0007669"/>
    <property type="project" value="TreeGrafter"/>
</dbReference>
<dbReference type="NCBIfam" id="NF046044">
    <property type="entry name" value="PnpS"/>
    <property type="match status" value="1"/>
</dbReference>
<feature type="transmembrane region" description="Helical" evidence="15">
    <location>
        <begin position="6"/>
        <end position="25"/>
    </location>
</feature>
<feature type="domain" description="PAS" evidence="17">
    <location>
        <begin position="241"/>
        <end position="292"/>
    </location>
</feature>
<organism evidence="19 20">
    <name type="scientific">Natranaerovirga hydrolytica</name>
    <dbReference type="NCBI Taxonomy" id="680378"/>
    <lineage>
        <taxon>Bacteria</taxon>
        <taxon>Bacillati</taxon>
        <taxon>Bacillota</taxon>
        <taxon>Clostridia</taxon>
        <taxon>Lachnospirales</taxon>
        <taxon>Natranaerovirgaceae</taxon>
        <taxon>Natranaerovirga</taxon>
    </lineage>
</organism>
<dbReference type="FunFam" id="3.30.565.10:FF:000023">
    <property type="entry name" value="PAS domain-containing sensor histidine kinase"/>
    <property type="match status" value="1"/>
</dbReference>
<dbReference type="SMART" id="SM00304">
    <property type="entry name" value="HAMP"/>
    <property type="match status" value="1"/>
</dbReference>
<gene>
    <name evidence="19" type="ORF">EDC19_1214</name>
</gene>
<keyword evidence="5" id="KW-1003">Cell membrane</keyword>
<name>A0A4R1N6W2_9FIRM</name>
<evidence type="ECO:0000256" key="9">
    <source>
        <dbReference type="ARBA" id="ARBA00022741"/>
    </source>
</evidence>
<dbReference type="Gene3D" id="6.10.340.10">
    <property type="match status" value="1"/>
</dbReference>
<dbReference type="Gene3D" id="3.30.450.20">
    <property type="entry name" value="PAS domain"/>
    <property type="match status" value="1"/>
</dbReference>
<dbReference type="Pfam" id="PF00512">
    <property type="entry name" value="HisKA"/>
    <property type="match status" value="1"/>
</dbReference>
<keyword evidence="12 15" id="KW-1133">Transmembrane helix</keyword>
<dbReference type="CDD" id="cd16922">
    <property type="entry name" value="HATPase_EvgS-ArcB-TorS-like"/>
    <property type="match status" value="1"/>
</dbReference>
<keyword evidence="6" id="KW-0597">Phosphoprotein</keyword>
<feature type="domain" description="HAMP" evidence="18">
    <location>
        <begin position="184"/>
        <end position="236"/>
    </location>
</feature>
<proteinExistence type="predicted"/>
<dbReference type="SMART" id="SM00387">
    <property type="entry name" value="HATPase_c"/>
    <property type="match status" value="1"/>
</dbReference>
<evidence type="ECO:0000256" key="2">
    <source>
        <dbReference type="ARBA" id="ARBA00004236"/>
    </source>
</evidence>
<evidence type="ECO:0000259" key="16">
    <source>
        <dbReference type="PROSITE" id="PS50109"/>
    </source>
</evidence>
<dbReference type="InterPro" id="IPR004358">
    <property type="entry name" value="Sig_transdc_His_kin-like_C"/>
</dbReference>
<accession>A0A4R1N6W2</accession>
<dbReference type="PROSITE" id="PS50109">
    <property type="entry name" value="HIS_KIN"/>
    <property type="match status" value="1"/>
</dbReference>
<keyword evidence="13" id="KW-0902">Two-component regulatory system</keyword>
<evidence type="ECO:0000256" key="5">
    <source>
        <dbReference type="ARBA" id="ARBA00022475"/>
    </source>
</evidence>
<dbReference type="SMART" id="SM00388">
    <property type="entry name" value="HisKA"/>
    <property type="match status" value="1"/>
</dbReference>
<dbReference type="Pfam" id="PF02518">
    <property type="entry name" value="HATPase_c"/>
    <property type="match status" value="1"/>
</dbReference>
<dbReference type="GO" id="GO:0005886">
    <property type="term" value="C:plasma membrane"/>
    <property type="evidence" value="ECO:0007669"/>
    <property type="project" value="UniProtKB-SubCell"/>
</dbReference>
<dbReference type="CDD" id="cd00130">
    <property type="entry name" value="PAS"/>
    <property type="match status" value="1"/>
</dbReference>
<dbReference type="InterPro" id="IPR050351">
    <property type="entry name" value="BphY/WalK/GraS-like"/>
</dbReference>
<dbReference type="OrthoDB" id="9813151at2"/>